<protein>
    <recommendedName>
        <fullName evidence="6">Axonemal dynein light chain domain containing 1</fullName>
    </recommendedName>
</protein>
<organism evidence="4 5">
    <name type="scientific">Pelobates cultripes</name>
    <name type="common">Western spadefoot toad</name>
    <dbReference type="NCBI Taxonomy" id="61616"/>
    <lineage>
        <taxon>Eukaryota</taxon>
        <taxon>Metazoa</taxon>
        <taxon>Chordata</taxon>
        <taxon>Craniata</taxon>
        <taxon>Vertebrata</taxon>
        <taxon>Euteleostomi</taxon>
        <taxon>Amphibia</taxon>
        <taxon>Batrachia</taxon>
        <taxon>Anura</taxon>
        <taxon>Pelobatoidea</taxon>
        <taxon>Pelobatidae</taxon>
        <taxon>Pelobates</taxon>
    </lineage>
</organism>
<keyword evidence="1 2" id="KW-0175">Coiled coil</keyword>
<feature type="compositionally biased region" description="Basic residues" evidence="3">
    <location>
        <begin position="1007"/>
        <end position="1019"/>
    </location>
</feature>
<gene>
    <name evidence="4" type="ORF">PECUL_23A003339</name>
</gene>
<feature type="region of interest" description="Disordered" evidence="3">
    <location>
        <begin position="138"/>
        <end position="159"/>
    </location>
</feature>
<proteinExistence type="predicted"/>
<dbReference type="EMBL" id="OW240919">
    <property type="protein sequence ID" value="CAH2311417.1"/>
    <property type="molecule type" value="Genomic_DNA"/>
</dbReference>
<sequence length="1019" mass="117094">MSLTDIPSPPAVPKPLRRRAVGSQSMVSLGRDISEVQGNDLALEKFQHFSPRLQCDYIPDEIVQVLSSTALPIDRSDQDGAKRPKDAKVCLRSTDPLWSHPSRRTKFKHLIDQPVCSTGAGRDISFLCDALHIKKNSKESKSVQPTDRKNTSPRPTGVSMEDSLIPEEFYIVKNKGVLGLEYYEDKYTTLLEDDEKRLRVFPSMKPSGRLEVLQLMKVMDSMLKEAGVDEEDLKMDGPTQIHNLLELLKTEQNIYNIVFHELIRQVSVECAERGQLLAKIRQRYAMLLNKIPQQVMSLHEDLLAQRALDRCLTDEILHFKNSIGELTNELNQVREHDLRVSKDAEQAQTELAKALKEAKKNANLLEEYRDLYELQRGRLEKHIAHLTEERDLWSSATYRLARKVIEENQLMLCRRMYTSEKMWTKVIRHFIVLLASNDTDDLSKIQETTESWREQMARFDQEIQRNEESCKEKLRSIRSDLEKRLSYFQQNIFVDFQYHEIPEDMTVTILQDLKSWEKMLNEELQQFEGILLLNNQELLKTAAKIQKHWVDLAHKLLQRHRTIDGKEAPEQKAMEEVNNRVSELCEQYRRRVEGENGVSRALMSCCSSLGNWTAHLSALKATTPDGIRASDWMNIYQLIPEWISLADNALELIGSSTSDTEPSLNPPEKILLEDVFRMLQQWVLATTNGTERDDVHLTNEATTLHTTMVQFMVNTLMLLTPDYSAESGFVTEAKEEELTLQKIHEEALTLTQKVDHFSSYIISCCQELTDTISVKEKSLVNDDPEYNLREIDTIKNSCNEWIETCRLLAAHLTANPGPSVTSLPLKGISSQDATVRHNKLEEQTDERTLQSDILKEALPEHNELPTLESHRTQTRRQTSKTNVSSEQEMMQIIGHDGNIHKKSLKGEGFPISHESAFTVSRPGTPRSMDAFESLISLDQLQRRLMSAELRAQNAEEKSEFLDEQLKEALQKIQEFEKVHYKAESSEKTEDIASPVQTTEQTFSTTQVKRRPKSSKVKQK</sequence>
<dbReference type="PANTHER" id="PTHR23052:SF1">
    <property type="entry name" value="AXONEMAL DYNEIN LIGHT CHAIN DOMAIN-CONTAINING PROTEIN 1"/>
    <property type="match status" value="1"/>
</dbReference>
<evidence type="ECO:0008006" key="6">
    <source>
        <dbReference type="Google" id="ProtNLM"/>
    </source>
</evidence>
<feature type="compositionally biased region" description="Basic and acidic residues" evidence="3">
    <location>
        <begin position="138"/>
        <end position="150"/>
    </location>
</feature>
<evidence type="ECO:0000256" key="1">
    <source>
        <dbReference type="ARBA" id="ARBA00023054"/>
    </source>
</evidence>
<dbReference type="InterPro" id="IPR019347">
    <property type="entry name" value="Axonemal_dynein_light_chain"/>
</dbReference>
<keyword evidence="5" id="KW-1185">Reference proteome</keyword>
<evidence type="ECO:0000313" key="5">
    <source>
        <dbReference type="Proteomes" id="UP001295444"/>
    </source>
</evidence>
<evidence type="ECO:0000256" key="3">
    <source>
        <dbReference type="SAM" id="MobiDB-lite"/>
    </source>
</evidence>
<feature type="compositionally biased region" description="Polar residues" evidence="3">
    <location>
        <begin position="994"/>
        <end position="1006"/>
    </location>
</feature>
<dbReference type="GO" id="GO:0005737">
    <property type="term" value="C:cytoplasm"/>
    <property type="evidence" value="ECO:0007669"/>
    <property type="project" value="UniProtKB-ARBA"/>
</dbReference>
<feature type="region of interest" description="Disordered" evidence="3">
    <location>
        <begin position="981"/>
        <end position="1019"/>
    </location>
</feature>
<feature type="coiled-coil region" evidence="2">
    <location>
        <begin position="341"/>
        <end position="375"/>
    </location>
</feature>
<evidence type="ECO:0000313" key="4">
    <source>
        <dbReference type="EMBL" id="CAH2311417.1"/>
    </source>
</evidence>
<evidence type="ECO:0000256" key="2">
    <source>
        <dbReference type="SAM" id="Coils"/>
    </source>
</evidence>
<feature type="compositionally biased region" description="Basic and acidic residues" evidence="3">
    <location>
        <begin position="981"/>
        <end position="990"/>
    </location>
</feature>
<dbReference type="InterPro" id="IPR052845">
    <property type="entry name" value="Axonemal_dynein_LC_domain"/>
</dbReference>
<dbReference type="Pfam" id="PF10211">
    <property type="entry name" value="Ax_dynein_light"/>
    <property type="match status" value="1"/>
</dbReference>
<feature type="coiled-coil region" evidence="2">
    <location>
        <begin position="937"/>
        <end position="978"/>
    </location>
</feature>
<feature type="region of interest" description="Disordered" evidence="3">
    <location>
        <begin position="863"/>
        <end position="885"/>
    </location>
</feature>
<dbReference type="AlphaFoldDB" id="A0AAD1WJY8"/>
<dbReference type="PANTHER" id="PTHR23052">
    <property type="entry name" value="AXONEMAL DYNEIN LIGHT CHAIN DOMAIN-CONTAINING PROTEIN 1"/>
    <property type="match status" value="1"/>
</dbReference>
<accession>A0AAD1WJY8</accession>
<name>A0AAD1WJY8_PELCU</name>
<dbReference type="Proteomes" id="UP001295444">
    <property type="component" value="Chromosome 08"/>
</dbReference>
<reference evidence="4" key="1">
    <citation type="submission" date="2022-03" db="EMBL/GenBank/DDBJ databases">
        <authorList>
            <person name="Alioto T."/>
            <person name="Alioto T."/>
            <person name="Gomez Garrido J."/>
        </authorList>
    </citation>
    <scope>NUCLEOTIDE SEQUENCE</scope>
</reference>
<feature type="region of interest" description="Disordered" evidence="3">
    <location>
        <begin position="1"/>
        <end position="23"/>
    </location>
</feature>